<evidence type="ECO:0000313" key="2">
    <source>
        <dbReference type="EMBL" id="PSC73692.1"/>
    </source>
</evidence>
<dbReference type="AlphaFoldDB" id="A0A2P6VHY3"/>
<keyword evidence="1" id="KW-0732">Signal</keyword>
<dbReference type="EMBL" id="LHPF02000006">
    <property type="protein sequence ID" value="PSC73692.1"/>
    <property type="molecule type" value="Genomic_DNA"/>
</dbReference>
<proteinExistence type="predicted"/>
<keyword evidence="3" id="KW-1185">Reference proteome</keyword>
<name>A0A2P6VHY3_9CHLO</name>
<organism evidence="2 3">
    <name type="scientific">Micractinium conductrix</name>
    <dbReference type="NCBI Taxonomy" id="554055"/>
    <lineage>
        <taxon>Eukaryota</taxon>
        <taxon>Viridiplantae</taxon>
        <taxon>Chlorophyta</taxon>
        <taxon>core chlorophytes</taxon>
        <taxon>Trebouxiophyceae</taxon>
        <taxon>Chlorellales</taxon>
        <taxon>Chlorellaceae</taxon>
        <taxon>Chlorella clade</taxon>
        <taxon>Micractinium</taxon>
    </lineage>
</organism>
<accession>A0A2P6VHY3</accession>
<gene>
    <name evidence="2" type="ORF">C2E20_3209</name>
</gene>
<comment type="caution">
    <text evidence="2">The sequence shown here is derived from an EMBL/GenBank/DDBJ whole genome shotgun (WGS) entry which is preliminary data.</text>
</comment>
<dbReference type="OrthoDB" id="514457at2759"/>
<dbReference type="Proteomes" id="UP000239649">
    <property type="component" value="Unassembled WGS sequence"/>
</dbReference>
<evidence type="ECO:0000313" key="3">
    <source>
        <dbReference type="Proteomes" id="UP000239649"/>
    </source>
</evidence>
<protein>
    <submittedName>
        <fullName evidence="2">Type VII secretion</fullName>
    </submittedName>
</protein>
<sequence length="212" mass="22698">MRSTAILAACLLALSTAASARVLTQGTDPIQWIDPSGTPEECTGGLVSGDQWAGDEIECHVCGRDYQLKCDLDTDMIGDDSVKCEIGKAGVGGALDNAMEFECVVDKSKEVQNQCDWRMLEDSLQGCALEPVRRIMAPRPTPSHFLSMRRHTAALAACLLLALACGAKARALAQDPAPGSAAEQCKAGWKKGRQWNSDELKCEHERAGGMFG</sequence>
<feature type="chain" id="PRO_5015151499" evidence="1">
    <location>
        <begin position="21"/>
        <end position="212"/>
    </location>
</feature>
<feature type="signal peptide" evidence="1">
    <location>
        <begin position="1"/>
        <end position="20"/>
    </location>
</feature>
<evidence type="ECO:0000256" key="1">
    <source>
        <dbReference type="SAM" id="SignalP"/>
    </source>
</evidence>
<reference evidence="2 3" key="1">
    <citation type="journal article" date="2018" name="Plant J.">
        <title>Genome sequences of Chlorella sorokiniana UTEX 1602 and Micractinium conductrix SAG 241.80: implications to maltose excretion by a green alga.</title>
        <authorList>
            <person name="Arriola M.B."/>
            <person name="Velmurugan N."/>
            <person name="Zhang Y."/>
            <person name="Plunkett M.H."/>
            <person name="Hondzo H."/>
            <person name="Barney B.M."/>
        </authorList>
    </citation>
    <scope>NUCLEOTIDE SEQUENCE [LARGE SCALE GENOMIC DNA]</scope>
    <source>
        <strain evidence="2 3">SAG 241.80</strain>
    </source>
</reference>